<dbReference type="GO" id="GO:0008270">
    <property type="term" value="F:zinc ion binding"/>
    <property type="evidence" value="ECO:0007669"/>
    <property type="project" value="TreeGrafter"/>
</dbReference>
<evidence type="ECO:0000256" key="3">
    <source>
        <dbReference type="ARBA" id="ARBA00022833"/>
    </source>
</evidence>
<dbReference type="Proteomes" id="UP000572635">
    <property type="component" value="Unassembled WGS sequence"/>
</dbReference>
<comment type="cofactor">
    <cofactor evidence="7">
        <name>Zn(2+)</name>
        <dbReference type="ChEBI" id="CHEBI:29105"/>
    </cofactor>
    <text evidence="7">Binds 1 zinc ion per subunit.</text>
</comment>
<organism evidence="9 10">
    <name type="scientific">Nocardiopsis composta</name>
    <dbReference type="NCBI Taxonomy" id="157465"/>
    <lineage>
        <taxon>Bacteria</taxon>
        <taxon>Bacillati</taxon>
        <taxon>Actinomycetota</taxon>
        <taxon>Actinomycetes</taxon>
        <taxon>Streptosporangiales</taxon>
        <taxon>Nocardiopsidaceae</taxon>
        <taxon>Nocardiopsis</taxon>
    </lineage>
</organism>
<dbReference type="InterPro" id="IPR036388">
    <property type="entry name" value="WH-like_DNA-bd_sf"/>
</dbReference>
<keyword evidence="5" id="KW-0238">DNA-binding</keyword>
<dbReference type="Gene3D" id="3.30.1490.190">
    <property type="match status" value="1"/>
</dbReference>
<dbReference type="InterPro" id="IPR043135">
    <property type="entry name" value="Fur_C"/>
</dbReference>
<evidence type="ECO:0000256" key="8">
    <source>
        <dbReference type="PIRSR" id="PIRSR602481-2"/>
    </source>
</evidence>
<dbReference type="InterPro" id="IPR002481">
    <property type="entry name" value="FUR"/>
</dbReference>
<dbReference type="SUPFAM" id="SSF46785">
    <property type="entry name" value="Winged helix' DNA-binding domain"/>
    <property type="match status" value="1"/>
</dbReference>
<evidence type="ECO:0000256" key="4">
    <source>
        <dbReference type="ARBA" id="ARBA00023015"/>
    </source>
</evidence>
<comment type="caution">
    <text evidence="9">The sequence shown here is derived from an EMBL/GenBank/DDBJ whole genome shotgun (WGS) entry which is preliminary data.</text>
</comment>
<feature type="binding site" evidence="7">
    <location>
        <position position="133"/>
    </location>
    <ligand>
        <name>Zn(2+)</name>
        <dbReference type="ChEBI" id="CHEBI:29105"/>
    </ligand>
</feature>
<evidence type="ECO:0000313" key="10">
    <source>
        <dbReference type="Proteomes" id="UP000572635"/>
    </source>
</evidence>
<keyword evidence="2" id="KW-0678">Repressor</keyword>
<dbReference type="AlphaFoldDB" id="A0A7W8VFG6"/>
<gene>
    <name evidence="9" type="ORF">HDA36_004177</name>
</gene>
<sequence length="142" mass="15606">MADLTWQDELRSRGYRVTPQRRSVLEAVGELEHATPDAIRARVQQTSEGLNLSTVYRTLDVLEKVGLVTHTHLGAGAPSYHLAEEADHLHLVCRSCGEASDVPLELAEGLVAQLEERFGFRADARHLSVFGECRACRIGSGV</sequence>
<dbReference type="RefSeq" id="WP_184394408.1">
    <property type="nucleotide sequence ID" value="NZ_BAAAJD010000052.1"/>
</dbReference>
<evidence type="ECO:0000256" key="2">
    <source>
        <dbReference type="ARBA" id="ARBA00022491"/>
    </source>
</evidence>
<feature type="binding site" evidence="7">
    <location>
        <position position="96"/>
    </location>
    <ligand>
        <name>Zn(2+)</name>
        <dbReference type="ChEBI" id="CHEBI:29105"/>
    </ligand>
</feature>
<keyword evidence="3 7" id="KW-0862">Zinc</keyword>
<dbReference type="GO" id="GO:1900376">
    <property type="term" value="P:regulation of secondary metabolite biosynthetic process"/>
    <property type="evidence" value="ECO:0007669"/>
    <property type="project" value="TreeGrafter"/>
</dbReference>
<keyword evidence="10" id="KW-1185">Reference proteome</keyword>
<dbReference type="GO" id="GO:0045892">
    <property type="term" value="P:negative regulation of DNA-templated transcription"/>
    <property type="evidence" value="ECO:0007669"/>
    <property type="project" value="TreeGrafter"/>
</dbReference>
<comment type="cofactor">
    <cofactor evidence="8">
        <name>Mn(2+)</name>
        <dbReference type="ChEBI" id="CHEBI:29035"/>
    </cofactor>
    <cofactor evidence="8">
        <name>Fe(2+)</name>
        <dbReference type="ChEBI" id="CHEBI:29033"/>
    </cofactor>
    <text evidence="8">Binds 1 Mn(2+) or Fe(2+) ion per subunit.</text>
</comment>
<evidence type="ECO:0000256" key="7">
    <source>
        <dbReference type="PIRSR" id="PIRSR602481-1"/>
    </source>
</evidence>
<keyword evidence="6" id="KW-0804">Transcription</keyword>
<evidence type="ECO:0000313" key="9">
    <source>
        <dbReference type="EMBL" id="MBB5434093.1"/>
    </source>
</evidence>
<dbReference type="Pfam" id="PF01475">
    <property type="entry name" value="FUR"/>
    <property type="match status" value="1"/>
</dbReference>
<dbReference type="EMBL" id="JACHDB010000001">
    <property type="protein sequence ID" value="MBB5434093.1"/>
    <property type="molecule type" value="Genomic_DNA"/>
</dbReference>
<accession>A0A7W8VFG6</accession>
<feature type="binding site" evidence="7">
    <location>
        <position position="93"/>
    </location>
    <ligand>
        <name>Zn(2+)</name>
        <dbReference type="ChEBI" id="CHEBI:29105"/>
    </ligand>
</feature>
<comment type="similarity">
    <text evidence="1">Belongs to the Fur family.</text>
</comment>
<evidence type="ECO:0000256" key="6">
    <source>
        <dbReference type="ARBA" id="ARBA00023163"/>
    </source>
</evidence>
<reference evidence="9 10" key="1">
    <citation type="submission" date="2020-08" db="EMBL/GenBank/DDBJ databases">
        <title>Sequencing the genomes of 1000 actinobacteria strains.</title>
        <authorList>
            <person name="Klenk H.-P."/>
        </authorList>
    </citation>
    <scope>NUCLEOTIDE SEQUENCE [LARGE SCALE GENOMIC DNA]</scope>
    <source>
        <strain evidence="9 10">DSM 44551</strain>
    </source>
</reference>
<dbReference type="PANTHER" id="PTHR33202:SF7">
    <property type="entry name" value="FERRIC UPTAKE REGULATION PROTEIN"/>
    <property type="match status" value="1"/>
</dbReference>
<dbReference type="CDD" id="cd07153">
    <property type="entry name" value="Fur_like"/>
    <property type="match status" value="1"/>
</dbReference>
<dbReference type="GO" id="GO:0003700">
    <property type="term" value="F:DNA-binding transcription factor activity"/>
    <property type="evidence" value="ECO:0007669"/>
    <property type="project" value="InterPro"/>
</dbReference>
<dbReference type="PANTHER" id="PTHR33202">
    <property type="entry name" value="ZINC UPTAKE REGULATION PROTEIN"/>
    <property type="match status" value="1"/>
</dbReference>
<keyword evidence="7" id="KW-0479">Metal-binding</keyword>
<keyword evidence="4" id="KW-0805">Transcription regulation</keyword>
<dbReference type="Gene3D" id="1.10.10.10">
    <property type="entry name" value="Winged helix-like DNA-binding domain superfamily/Winged helix DNA-binding domain"/>
    <property type="match status" value="1"/>
</dbReference>
<evidence type="ECO:0000256" key="1">
    <source>
        <dbReference type="ARBA" id="ARBA00007957"/>
    </source>
</evidence>
<dbReference type="GO" id="GO:0000976">
    <property type="term" value="F:transcription cis-regulatory region binding"/>
    <property type="evidence" value="ECO:0007669"/>
    <property type="project" value="TreeGrafter"/>
</dbReference>
<dbReference type="InterPro" id="IPR036390">
    <property type="entry name" value="WH_DNA-bd_sf"/>
</dbReference>
<name>A0A7W8VFG6_9ACTN</name>
<evidence type="ECO:0000256" key="5">
    <source>
        <dbReference type="ARBA" id="ARBA00023125"/>
    </source>
</evidence>
<proteinExistence type="inferred from homology"/>
<protein>
    <submittedName>
        <fullName evidence="9">Fur family ferric uptake transcriptional regulator</fullName>
    </submittedName>
</protein>
<keyword evidence="8" id="KW-0408">Iron</keyword>
<feature type="binding site" evidence="8">
    <location>
        <position position="108"/>
    </location>
    <ligand>
        <name>Fe cation</name>
        <dbReference type="ChEBI" id="CHEBI:24875"/>
    </ligand>
</feature>
<feature type="binding site" evidence="7">
    <location>
        <position position="136"/>
    </location>
    <ligand>
        <name>Zn(2+)</name>
        <dbReference type="ChEBI" id="CHEBI:29105"/>
    </ligand>
</feature>